<keyword evidence="2" id="KW-1185">Reference proteome</keyword>
<name>A0A8S1VU75_9CILI</name>
<dbReference type="EMBL" id="CAJJDO010000071">
    <property type="protein sequence ID" value="CAD8179329.1"/>
    <property type="molecule type" value="Genomic_DNA"/>
</dbReference>
<dbReference type="Proteomes" id="UP000689195">
    <property type="component" value="Unassembled WGS sequence"/>
</dbReference>
<accession>A0A8S1VU75</accession>
<reference evidence="1" key="1">
    <citation type="submission" date="2021-01" db="EMBL/GenBank/DDBJ databases">
        <authorList>
            <consortium name="Genoscope - CEA"/>
            <person name="William W."/>
        </authorList>
    </citation>
    <scope>NUCLEOTIDE SEQUENCE</scope>
</reference>
<organism evidence="1 2">
    <name type="scientific">Paramecium pentaurelia</name>
    <dbReference type="NCBI Taxonomy" id="43138"/>
    <lineage>
        <taxon>Eukaryota</taxon>
        <taxon>Sar</taxon>
        <taxon>Alveolata</taxon>
        <taxon>Ciliophora</taxon>
        <taxon>Intramacronucleata</taxon>
        <taxon>Oligohymenophorea</taxon>
        <taxon>Peniculida</taxon>
        <taxon>Parameciidae</taxon>
        <taxon>Paramecium</taxon>
    </lineage>
</organism>
<gene>
    <name evidence="1" type="ORF">PPENT_87.1.T0710198</name>
</gene>
<dbReference type="AlphaFoldDB" id="A0A8S1VU75"/>
<comment type="caution">
    <text evidence="1">The sequence shown here is derived from an EMBL/GenBank/DDBJ whole genome shotgun (WGS) entry which is preliminary data.</text>
</comment>
<evidence type="ECO:0000313" key="2">
    <source>
        <dbReference type="Proteomes" id="UP000689195"/>
    </source>
</evidence>
<evidence type="ECO:0000313" key="1">
    <source>
        <dbReference type="EMBL" id="CAD8179329.1"/>
    </source>
</evidence>
<sequence length="409" mass="48741">MQQHQNQDNEIVEETVLMEIQQEILQIQDNLKLCKIKNQVSNKKVILFLGFRHNVFGEYYSHFEKLACLSDNQNEQFKIVQIEKKDRQCYLINIPYGLKSIYDKEQKIQACSSKINLEKILVQLIDYQFHELRGNNDKDKLKNILDLEVMKVGKFTLREEQISLISQPEKSHVGLEYVKNVKLASQLSFEEVQKKKILRKIFKLDKFKKLKIFQNPILFSYGVMSCVMDEYKQNLLKIINQKINTFILQLYSLQQIPKLEQEFSLMQNLGKYLKLLSQTLEKCKITAKFSDLNDILQQINDLSLNEGSQINRCLEKLNMLNLEEFLNYKKYTLNDLKFPQQFLRALNIKAIVDFFKDYNQHQYNDFNFVQIQNLAINVDFWNKIINFFQKTRYILPKDLMNQLSQNHNK</sequence>
<protein>
    <submittedName>
        <fullName evidence="1">Uncharacterized protein</fullName>
    </submittedName>
</protein>
<proteinExistence type="predicted"/>